<gene>
    <name evidence="1" type="ORF">GCM10010517_80100</name>
</gene>
<dbReference type="Proteomes" id="UP001500831">
    <property type="component" value="Unassembled WGS sequence"/>
</dbReference>
<reference evidence="1 2" key="1">
    <citation type="journal article" date="2019" name="Int. J. Syst. Evol. Microbiol.">
        <title>The Global Catalogue of Microorganisms (GCM) 10K type strain sequencing project: providing services to taxonomists for standard genome sequencing and annotation.</title>
        <authorList>
            <consortium name="The Broad Institute Genomics Platform"/>
            <consortium name="The Broad Institute Genome Sequencing Center for Infectious Disease"/>
            <person name="Wu L."/>
            <person name="Ma J."/>
        </authorList>
    </citation>
    <scope>NUCLEOTIDE SEQUENCE [LARGE SCALE GENOMIC DNA]</scope>
    <source>
        <strain evidence="1 2">JCM 6242</strain>
    </source>
</reference>
<evidence type="ECO:0000313" key="2">
    <source>
        <dbReference type="Proteomes" id="UP001500831"/>
    </source>
</evidence>
<protein>
    <submittedName>
        <fullName evidence="1">Uncharacterized protein</fullName>
    </submittedName>
</protein>
<comment type="caution">
    <text evidence="1">The sequence shown here is derived from an EMBL/GenBank/DDBJ whole genome shotgun (WGS) entry which is preliminary data.</text>
</comment>
<accession>A0ABN3WGG0</accession>
<sequence length="61" mass="6831">MRAFLARFRLLARGPAGYSADGRMMGVGLATAMRRYGSAEGVERQVRRWATEQRIDVPEST</sequence>
<dbReference type="EMBL" id="BAAAVI010000125">
    <property type="protein sequence ID" value="GAA2913557.1"/>
    <property type="molecule type" value="Genomic_DNA"/>
</dbReference>
<proteinExistence type="predicted"/>
<dbReference type="RefSeq" id="WP_344982170.1">
    <property type="nucleotide sequence ID" value="NZ_BAAAVI010000125.1"/>
</dbReference>
<organism evidence="1 2">
    <name type="scientific">Streptosporangium fragile</name>
    <dbReference type="NCBI Taxonomy" id="46186"/>
    <lineage>
        <taxon>Bacteria</taxon>
        <taxon>Bacillati</taxon>
        <taxon>Actinomycetota</taxon>
        <taxon>Actinomycetes</taxon>
        <taxon>Streptosporangiales</taxon>
        <taxon>Streptosporangiaceae</taxon>
        <taxon>Streptosporangium</taxon>
    </lineage>
</organism>
<evidence type="ECO:0000313" key="1">
    <source>
        <dbReference type="EMBL" id="GAA2913557.1"/>
    </source>
</evidence>
<keyword evidence="2" id="KW-1185">Reference proteome</keyword>
<name>A0ABN3WGG0_9ACTN</name>